<keyword evidence="3" id="KW-0235">DNA replication</keyword>
<feature type="site" description="Substrate discrimination" evidence="3">
    <location>
        <position position="16"/>
    </location>
</feature>
<evidence type="ECO:0000256" key="1">
    <source>
        <dbReference type="ARBA" id="ARBA00010945"/>
    </source>
</evidence>
<comment type="similarity">
    <text evidence="1 3">Belongs to the DNA polymerase type-Y family.</text>
</comment>
<dbReference type="PANTHER" id="PTHR11076:SF33">
    <property type="entry name" value="DNA POLYMERASE KAPPA"/>
    <property type="match status" value="1"/>
</dbReference>
<dbReference type="HAMAP" id="MF_01113">
    <property type="entry name" value="DNApol_IV"/>
    <property type="match status" value="1"/>
</dbReference>
<proteinExistence type="inferred from homology"/>
<dbReference type="EMBL" id="CP101620">
    <property type="protein sequence ID" value="UTY40877.1"/>
    <property type="molecule type" value="Genomic_DNA"/>
</dbReference>
<dbReference type="InterPro" id="IPR024728">
    <property type="entry name" value="PolY_HhH_motif"/>
</dbReference>
<feature type="binding site" evidence="3">
    <location>
        <position position="11"/>
    </location>
    <ligand>
        <name>Mg(2+)</name>
        <dbReference type="ChEBI" id="CHEBI:18420"/>
    </ligand>
</feature>
<dbReference type="Proteomes" id="UP001060112">
    <property type="component" value="Chromosome"/>
</dbReference>
<dbReference type="NCBIfam" id="NF002677">
    <property type="entry name" value="PRK02406.1"/>
    <property type="match status" value="1"/>
</dbReference>
<dbReference type="InterPro" id="IPR043128">
    <property type="entry name" value="Rev_trsase/Diguanyl_cyclase"/>
</dbReference>
<name>A0ABY5IAB7_9FIRM</name>
<keyword evidence="3 6" id="KW-0548">Nucleotidyltransferase</keyword>
<comment type="cofactor">
    <cofactor evidence="3">
        <name>Mg(2+)</name>
        <dbReference type="ChEBI" id="CHEBI:18420"/>
    </cofactor>
    <text evidence="3">Binds 2 magnesium ions per subunit.</text>
</comment>
<organism evidence="6 7">
    <name type="scientific">Allocoprobacillus halotolerans</name>
    <dbReference type="NCBI Taxonomy" id="2944914"/>
    <lineage>
        <taxon>Bacteria</taxon>
        <taxon>Bacillati</taxon>
        <taxon>Bacillota</taxon>
        <taxon>Erysipelotrichia</taxon>
        <taxon>Erysipelotrichales</taxon>
        <taxon>Erysipelotrichaceae</taxon>
        <taxon>Allocoprobacillus</taxon>
    </lineage>
</organism>
<gene>
    <name evidence="3" type="primary">dinB</name>
    <name evidence="6" type="ORF">NMU03_14260</name>
</gene>
<comment type="catalytic activity">
    <reaction evidence="3">
        <text>DNA(n) + a 2'-deoxyribonucleoside 5'-triphosphate = DNA(n+1) + diphosphate</text>
        <dbReference type="Rhea" id="RHEA:22508"/>
        <dbReference type="Rhea" id="RHEA-COMP:17339"/>
        <dbReference type="Rhea" id="RHEA-COMP:17340"/>
        <dbReference type="ChEBI" id="CHEBI:33019"/>
        <dbReference type="ChEBI" id="CHEBI:61560"/>
        <dbReference type="ChEBI" id="CHEBI:173112"/>
        <dbReference type="EC" id="2.7.7.7"/>
    </reaction>
</comment>
<dbReference type="Pfam" id="PF11799">
    <property type="entry name" value="IMS_C"/>
    <property type="match status" value="1"/>
</dbReference>
<dbReference type="Pfam" id="PF11798">
    <property type="entry name" value="IMS_HHH"/>
    <property type="match status" value="1"/>
</dbReference>
<dbReference type="SUPFAM" id="SSF100879">
    <property type="entry name" value="Lesion bypass DNA polymerase (Y-family), little finger domain"/>
    <property type="match status" value="1"/>
</dbReference>
<keyword evidence="3" id="KW-0963">Cytoplasm</keyword>
<feature type="binding site" evidence="3">
    <location>
        <position position="105"/>
    </location>
    <ligand>
        <name>Mg(2+)</name>
        <dbReference type="ChEBI" id="CHEBI:18420"/>
    </ligand>
</feature>
<evidence type="ECO:0000256" key="3">
    <source>
        <dbReference type="HAMAP-Rule" id="MF_01113"/>
    </source>
</evidence>
<protein>
    <recommendedName>
        <fullName evidence="3">DNA polymerase IV</fullName>
        <shortName evidence="3">Pol IV</shortName>
        <ecNumber evidence="3">2.7.7.7</ecNumber>
    </recommendedName>
</protein>
<feature type="domain" description="DNA polymerase Y-family little finger" evidence="5">
    <location>
        <begin position="246"/>
        <end position="345"/>
    </location>
</feature>
<accession>A0ABY5IAB7</accession>
<dbReference type="InterPro" id="IPR001126">
    <property type="entry name" value="UmuC"/>
</dbReference>
<evidence type="ECO:0000259" key="4">
    <source>
        <dbReference type="Pfam" id="PF00817"/>
    </source>
</evidence>
<dbReference type="InterPro" id="IPR036775">
    <property type="entry name" value="DNA_pol_Y-fam_lit_finger_sf"/>
</dbReference>
<dbReference type="GO" id="GO:0003887">
    <property type="term" value="F:DNA-directed DNA polymerase activity"/>
    <property type="evidence" value="ECO:0007669"/>
    <property type="project" value="UniProtKB-EC"/>
</dbReference>
<keyword evidence="3" id="KW-0238">DNA-binding</keyword>
<comment type="subunit">
    <text evidence="3">Monomer.</text>
</comment>
<comment type="function">
    <text evidence="3">Poorly processive, error-prone DNA polymerase involved in untargeted mutagenesis. Copies undamaged DNA at stalled replication forks, which arise in vivo from mismatched or misaligned primer ends. These misaligned primers can be extended by PolIV. Exhibits no 3'-5' exonuclease (proofreading) activity. May be involved in translesional synthesis, in conjunction with the beta clamp from PolIII.</text>
</comment>
<dbReference type="Pfam" id="PF00817">
    <property type="entry name" value="IMS"/>
    <property type="match status" value="1"/>
</dbReference>
<dbReference type="SUPFAM" id="SSF56672">
    <property type="entry name" value="DNA/RNA polymerases"/>
    <property type="match status" value="1"/>
</dbReference>
<dbReference type="InterPro" id="IPR017961">
    <property type="entry name" value="DNA_pol_Y-fam_little_finger"/>
</dbReference>
<keyword evidence="2 3" id="KW-0515">Mutator protein</keyword>
<evidence type="ECO:0000256" key="2">
    <source>
        <dbReference type="ARBA" id="ARBA00022457"/>
    </source>
</evidence>
<keyword evidence="3" id="KW-0234">DNA repair</keyword>
<dbReference type="Gene3D" id="3.30.1490.100">
    <property type="entry name" value="DNA polymerase, Y-family, little finger domain"/>
    <property type="match status" value="1"/>
</dbReference>
<keyword evidence="7" id="KW-1185">Reference proteome</keyword>
<dbReference type="NCBIfam" id="NF002492">
    <property type="entry name" value="PRK01810.1"/>
    <property type="match status" value="1"/>
</dbReference>
<evidence type="ECO:0000313" key="6">
    <source>
        <dbReference type="EMBL" id="UTY40877.1"/>
    </source>
</evidence>
<dbReference type="EC" id="2.7.7.7" evidence="3"/>
<evidence type="ECO:0000313" key="7">
    <source>
        <dbReference type="Proteomes" id="UP001060112"/>
    </source>
</evidence>
<evidence type="ECO:0000259" key="5">
    <source>
        <dbReference type="Pfam" id="PF11799"/>
    </source>
</evidence>
<keyword evidence="3" id="KW-0460">Magnesium</keyword>
<reference evidence="6" key="1">
    <citation type="submission" date="2022-07" db="EMBL/GenBank/DDBJ databases">
        <title>Faecal culturing of patients with breast cancer.</title>
        <authorList>
            <person name="Teng N.M.Y."/>
            <person name="Kiu R."/>
            <person name="Evans R."/>
            <person name="Baker D.J."/>
            <person name="Zenner C."/>
            <person name="Robinson S.D."/>
            <person name="Hall L.J."/>
        </authorList>
    </citation>
    <scope>NUCLEOTIDE SEQUENCE</scope>
    <source>
        <strain evidence="6">LH1062</strain>
    </source>
</reference>
<dbReference type="InterPro" id="IPR022880">
    <property type="entry name" value="DNApol_IV"/>
</dbReference>
<keyword evidence="3" id="KW-0227">DNA damage</keyword>
<dbReference type="Gene3D" id="3.30.70.270">
    <property type="match status" value="1"/>
</dbReference>
<sequence>MISLQIIFHIDLNAFYASAEISQNPHLMGKPIVICRESRRSIITTASYEARKYGIHSAMPLFQAKELCPQLIIIPPHFALYKTLSQAFFQVISSFSQKLEVASIDECYVDMTEYIQKHHMHPYQTAKNIQETVYKTLKLQCSIGIAPNKFLAKMASDMKKPMGITMITNRNFKDKLWALPVGDMHGIGKKTVPKLQQLGIYTIGDLAKYENYEKIRSIFQKNTFVVYQRANGKDFSKINYERNELKSVGNSTTFEKDSHDEEFIKSVFRSLSHEVSSRAKKRDLVSNSISITLKYTREKSKTKQTIIDQYTNDFDVIYATALLLFESIYNGENLRLVGVSLNNVVHLEDINIQLSLFNQTHTQHNIQNQTDELIHQLNENFPDMKVMKASSLIKDKEIQKNILKIMNNFKERS</sequence>
<comment type="subcellular location">
    <subcellularLocation>
        <location evidence="3">Cytoplasm</location>
    </subcellularLocation>
</comment>
<feature type="active site" evidence="3">
    <location>
        <position position="106"/>
    </location>
</feature>
<dbReference type="Gene3D" id="3.40.1170.60">
    <property type="match status" value="1"/>
</dbReference>
<dbReference type="InterPro" id="IPR043502">
    <property type="entry name" value="DNA/RNA_pol_sf"/>
</dbReference>
<keyword evidence="3" id="KW-0479">Metal-binding</keyword>
<dbReference type="RefSeq" id="WP_290142359.1">
    <property type="nucleotide sequence ID" value="NZ_CP101620.1"/>
</dbReference>
<dbReference type="Gene3D" id="1.10.150.20">
    <property type="entry name" value="5' to 3' exonuclease, C-terminal subdomain"/>
    <property type="match status" value="1"/>
</dbReference>
<keyword evidence="3" id="KW-0239">DNA-directed DNA polymerase</keyword>
<keyword evidence="3 6" id="KW-0808">Transferase</keyword>
<dbReference type="InterPro" id="IPR050116">
    <property type="entry name" value="DNA_polymerase-Y"/>
</dbReference>
<feature type="domain" description="UmuC" evidence="4">
    <location>
        <begin position="10"/>
        <end position="157"/>
    </location>
</feature>
<dbReference type="PANTHER" id="PTHR11076">
    <property type="entry name" value="DNA REPAIR POLYMERASE UMUC / TRANSFERASE FAMILY MEMBER"/>
    <property type="match status" value="1"/>
</dbReference>
<dbReference type="CDD" id="cd03586">
    <property type="entry name" value="PolY_Pol_IV_kappa"/>
    <property type="match status" value="1"/>
</dbReference>